<dbReference type="AlphaFoldDB" id="A0A1V9YRK7"/>
<dbReference type="SUPFAM" id="SSF56112">
    <property type="entry name" value="Protein kinase-like (PK-like)"/>
    <property type="match status" value="1"/>
</dbReference>
<feature type="domain" description="Protein kinase" evidence="1">
    <location>
        <begin position="1"/>
        <end position="165"/>
    </location>
</feature>
<dbReference type="GO" id="GO:0005524">
    <property type="term" value="F:ATP binding"/>
    <property type="evidence" value="ECO:0007669"/>
    <property type="project" value="InterPro"/>
</dbReference>
<dbReference type="STRING" id="74557.A0A1V9YRK7"/>
<reference evidence="2 3" key="1">
    <citation type="journal article" date="2014" name="Genome Biol. Evol.">
        <title>The secreted proteins of Achlya hypogyna and Thraustotheca clavata identify the ancestral oomycete secretome and reveal gene acquisitions by horizontal gene transfer.</title>
        <authorList>
            <person name="Misner I."/>
            <person name="Blouin N."/>
            <person name="Leonard G."/>
            <person name="Richards T.A."/>
            <person name="Lane C.E."/>
        </authorList>
    </citation>
    <scope>NUCLEOTIDE SEQUENCE [LARGE SCALE GENOMIC DNA]</scope>
    <source>
        <strain evidence="2 3">ATCC 34112</strain>
    </source>
</reference>
<organism evidence="2 3">
    <name type="scientific">Thraustotheca clavata</name>
    <dbReference type="NCBI Taxonomy" id="74557"/>
    <lineage>
        <taxon>Eukaryota</taxon>
        <taxon>Sar</taxon>
        <taxon>Stramenopiles</taxon>
        <taxon>Oomycota</taxon>
        <taxon>Saprolegniomycetes</taxon>
        <taxon>Saprolegniales</taxon>
        <taxon>Achlyaceae</taxon>
        <taxon>Thraustotheca</taxon>
    </lineage>
</organism>
<dbReference type="InterPro" id="IPR051681">
    <property type="entry name" value="Ser/Thr_Kinases-Pseudokinases"/>
</dbReference>
<name>A0A1V9YRK7_9STRA</name>
<evidence type="ECO:0000313" key="3">
    <source>
        <dbReference type="Proteomes" id="UP000243217"/>
    </source>
</evidence>
<dbReference type="OrthoDB" id="4062651at2759"/>
<dbReference type="InterPro" id="IPR000719">
    <property type="entry name" value="Prot_kinase_dom"/>
</dbReference>
<comment type="caution">
    <text evidence="2">The sequence shown here is derived from an EMBL/GenBank/DDBJ whole genome shotgun (WGS) entry which is preliminary data.</text>
</comment>
<protein>
    <recommendedName>
        <fullName evidence="1">Protein kinase domain-containing protein</fullName>
    </recommendedName>
</protein>
<evidence type="ECO:0000259" key="1">
    <source>
        <dbReference type="PROSITE" id="PS50011"/>
    </source>
</evidence>
<evidence type="ECO:0000313" key="2">
    <source>
        <dbReference type="EMBL" id="OQR88419.1"/>
    </source>
</evidence>
<dbReference type="Pfam" id="PF00069">
    <property type="entry name" value="Pkinase"/>
    <property type="match status" value="1"/>
</dbReference>
<dbReference type="PROSITE" id="PS00108">
    <property type="entry name" value="PROTEIN_KINASE_ST"/>
    <property type="match status" value="1"/>
</dbReference>
<dbReference type="Proteomes" id="UP000243217">
    <property type="component" value="Unassembled WGS sequence"/>
</dbReference>
<gene>
    <name evidence="2" type="ORF">THRCLA_22872</name>
</gene>
<dbReference type="EMBL" id="JNBS01003249">
    <property type="protein sequence ID" value="OQR88419.1"/>
    <property type="molecule type" value="Genomic_DNA"/>
</dbReference>
<dbReference type="InterPro" id="IPR008271">
    <property type="entry name" value="Ser/Thr_kinase_AS"/>
</dbReference>
<dbReference type="InterPro" id="IPR011009">
    <property type="entry name" value="Kinase-like_dom_sf"/>
</dbReference>
<accession>A0A1V9YRK7</accession>
<dbReference type="GO" id="GO:0004674">
    <property type="term" value="F:protein serine/threonine kinase activity"/>
    <property type="evidence" value="ECO:0007669"/>
    <property type="project" value="TreeGrafter"/>
</dbReference>
<dbReference type="PANTHER" id="PTHR44329">
    <property type="entry name" value="SERINE/THREONINE-PROTEIN KINASE TNNI3K-RELATED"/>
    <property type="match status" value="1"/>
</dbReference>
<dbReference type="PANTHER" id="PTHR44329:SF214">
    <property type="entry name" value="PROTEIN KINASE DOMAIN-CONTAINING PROTEIN"/>
    <property type="match status" value="1"/>
</dbReference>
<keyword evidence="3" id="KW-1185">Reference proteome</keyword>
<dbReference type="PROSITE" id="PS50011">
    <property type="entry name" value="PROTEIN_KINASE_DOM"/>
    <property type="match status" value="1"/>
</dbReference>
<proteinExistence type="predicted"/>
<dbReference type="Gene3D" id="1.10.510.10">
    <property type="entry name" value="Transferase(Phosphotransferase) domain 1"/>
    <property type="match status" value="1"/>
</dbReference>
<sequence>MFDLHKIGIIHLDIKSLNFLCLKKDLTIKLADFGQGFIINEEWPEQNDPNQVANIGEVGTSGWKAPELIMKRVFVKNVKALDIYSLGVVLYELDSLKLPNAFCGGVPKERLDKMFAQEKYKLPFSDSCPEEYKKIASDCMLCTVERRPQAEKVVKILFDLANSSV</sequence>